<evidence type="ECO:0000313" key="2">
    <source>
        <dbReference type="Proteomes" id="UP001157502"/>
    </source>
</evidence>
<proteinExistence type="predicted"/>
<dbReference type="EMBL" id="CM055753">
    <property type="protein sequence ID" value="KAJ7991699.1"/>
    <property type="molecule type" value="Genomic_DNA"/>
</dbReference>
<keyword evidence="2" id="KW-1185">Reference proteome</keyword>
<name>A0ACC2FJZ1_DALPE</name>
<organism evidence="1 2">
    <name type="scientific">Dallia pectoralis</name>
    <name type="common">Alaska blackfish</name>
    <dbReference type="NCBI Taxonomy" id="75939"/>
    <lineage>
        <taxon>Eukaryota</taxon>
        <taxon>Metazoa</taxon>
        <taxon>Chordata</taxon>
        <taxon>Craniata</taxon>
        <taxon>Vertebrata</taxon>
        <taxon>Euteleostomi</taxon>
        <taxon>Actinopterygii</taxon>
        <taxon>Neopterygii</taxon>
        <taxon>Teleostei</taxon>
        <taxon>Protacanthopterygii</taxon>
        <taxon>Esociformes</taxon>
        <taxon>Umbridae</taxon>
        <taxon>Dallia</taxon>
    </lineage>
</organism>
<comment type="caution">
    <text evidence="1">The sequence shown here is derived from an EMBL/GenBank/DDBJ whole genome shotgun (WGS) entry which is preliminary data.</text>
</comment>
<dbReference type="Proteomes" id="UP001157502">
    <property type="component" value="Chromosome 26"/>
</dbReference>
<protein>
    <submittedName>
        <fullName evidence="1">Uncharacterized protein</fullName>
    </submittedName>
</protein>
<evidence type="ECO:0000313" key="1">
    <source>
        <dbReference type="EMBL" id="KAJ7991699.1"/>
    </source>
</evidence>
<sequence>MHLSTPTCKSLPPRSSIRDIPNVDADGHREELAEETISAPFSDLFLARLNILAEDEEEKGKKENQGGTRRDSGVSP</sequence>
<reference evidence="1" key="1">
    <citation type="submission" date="2021-05" db="EMBL/GenBank/DDBJ databases">
        <authorList>
            <person name="Pan Q."/>
            <person name="Jouanno E."/>
            <person name="Zahm M."/>
            <person name="Klopp C."/>
            <person name="Cabau C."/>
            <person name="Louis A."/>
            <person name="Berthelot C."/>
            <person name="Parey E."/>
            <person name="Roest Crollius H."/>
            <person name="Montfort J."/>
            <person name="Robinson-Rechavi M."/>
            <person name="Bouchez O."/>
            <person name="Lampietro C."/>
            <person name="Lopez Roques C."/>
            <person name="Donnadieu C."/>
            <person name="Postlethwait J."/>
            <person name="Bobe J."/>
            <person name="Dillon D."/>
            <person name="Chandos A."/>
            <person name="von Hippel F."/>
            <person name="Guiguen Y."/>
        </authorList>
    </citation>
    <scope>NUCLEOTIDE SEQUENCE</scope>
    <source>
        <strain evidence="1">YG-Jan2019</strain>
    </source>
</reference>
<accession>A0ACC2FJZ1</accession>
<gene>
    <name evidence="1" type="ORF">DPEC_G00286590</name>
</gene>